<dbReference type="OrthoDB" id="187617at2759"/>
<reference evidence="2 3" key="1">
    <citation type="submission" date="2019-05" db="EMBL/GenBank/DDBJ databases">
        <title>Another draft genome of Portunus trituberculatus and its Hox gene families provides insights of decapod evolution.</title>
        <authorList>
            <person name="Jeong J.-H."/>
            <person name="Song I."/>
            <person name="Kim S."/>
            <person name="Choi T."/>
            <person name="Kim D."/>
            <person name="Ryu S."/>
            <person name="Kim W."/>
        </authorList>
    </citation>
    <scope>NUCLEOTIDE SEQUENCE [LARGE SCALE GENOMIC DNA]</scope>
    <source>
        <tissue evidence="2">Muscle</tissue>
    </source>
</reference>
<accession>A0A5B7IC95</accession>
<dbReference type="Proteomes" id="UP000324222">
    <property type="component" value="Unassembled WGS sequence"/>
</dbReference>
<feature type="transmembrane region" description="Helical" evidence="1">
    <location>
        <begin position="57"/>
        <end position="75"/>
    </location>
</feature>
<sequence length="133" mass="16177">MNSTIKYYRCHEMFQHLEMWKCVPEAERREVYEDVVFNLAKKEKEENKAMRKRNMKVCIIYIYLLGCNMQENIYVCIDLLYLTLHSFTFDSWIVLAWTTFASRSCQIYIVLCRKLYILVSLLQFFFSFLLHPI</sequence>
<dbReference type="AlphaFoldDB" id="A0A5B7IC95"/>
<gene>
    <name evidence="2" type="primary">Prpf40b</name>
    <name evidence="2" type="ORF">E2C01_073650</name>
</gene>
<dbReference type="InterPro" id="IPR036517">
    <property type="entry name" value="FF_domain_sf"/>
</dbReference>
<organism evidence="2 3">
    <name type="scientific">Portunus trituberculatus</name>
    <name type="common">Swimming crab</name>
    <name type="synonym">Neptunus trituberculatus</name>
    <dbReference type="NCBI Taxonomy" id="210409"/>
    <lineage>
        <taxon>Eukaryota</taxon>
        <taxon>Metazoa</taxon>
        <taxon>Ecdysozoa</taxon>
        <taxon>Arthropoda</taxon>
        <taxon>Crustacea</taxon>
        <taxon>Multicrustacea</taxon>
        <taxon>Malacostraca</taxon>
        <taxon>Eumalacostraca</taxon>
        <taxon>Eucarida</taxon>
        <taxon>Decapoda</taxon>
        <taxon>Pleocyemata</taxon>
        <taxon>Brachyura</taxon>
        <taxon>Eubrachyura</taxon>
        <taxon>Portunoidea</taxon>
        <taxon>Portunidae</taxon>
        <taxon>Portuninae</taxon>
        <taxon>Portunus</taxon>
    </lineage>
</organism>
<comment type="caution">
    <text evidence="2">The sequence shown here is derived from an EMBL/GenBank/DDBJ whole genome shotgun (WGS) entry which is preliminary data.</text>
</comment>
<evidence type="ECO:0000256" key="1">
    <source>
        <dbReference type="SAM" id="Phobius"/>
    </source>
</evidence>
<keyword evidence="3" id="KW-1185">Reference proteome</keyword>
<keyword evidence="1" id="KW-1133">Transmembrane helix</keyword>
<keyword evidence="1" id="KW-0472">Membrane</keyword>
<name>A0A5B7IC95_PORTR</name>
<dbReference type="EMBL" id="VSRR010050345">
    <property type="protein sequence ID" value="MPC79137.1"/>
    <property type="molecule type" value="Genomic_DNA"/>
</dbReference>
<evidence type="ECO:0000313" key="2">
    <source>
        <dbReference type="EMBL" id="MPC79137.1"/>
    </source>
</evidence>
<evidence type="ECO:0000313" key="3">
    <source>
        <dbReference type="Proteomes" id="UP000324222"/>
    </source>
</evidence>
<proteinExistence type="predicted"/>
<keyword evidence="1" id="KW-0812">Transmembrane</keyword>
<feature type="transmembrane region" description="Helical" evidence="1">
    <location>
        <begin position="107"/>
        <end position="130"/>
    </location>
</feature>
<dbReference type="Gene3D" id="1.10.10.440">
    <property type="entry name" value="FF domain"/>
    <property type="match status" value="1"/>
</dbReference>
<protein>
    <submittedName>
        <fullName evidence="2">Pre-mRNA-processing factor 40 B</fullName>
    </submittedName>
</protein>